<evidence type="ECO:0000313" key="2">
    <source>
        <dbReference type="EMBL" id="MBE1207225.1"/>
    </source>
</evidence>
<sequence length="134" mass="15281">MKASDTFLRFVTHATHEPFGHRSGLFKVAYALRRDLTPAAPFAVDLTKQLSWFEANMAVPTRFSKSRHPRAQETALSWVKANADEHIRRLRLLVALVEEVGQVNIVELRTTRPGYVVFEDDHQVIAQPFADTPR</sequence>
<organism evidence="1 3">
    <name type="scientific">Aminobacter carboxidus</name>
    <dbReference type="NCBI Taxonomy" id="376165"/>
    <lineage>
        <taxon>Bacteria</taxon>
        <taxon>Pseudomonadati</taxon>
        <taxon>Pseudomonadota</taxon>
        <taxon>Alphaproteobacteria</taxon>
        <taxon>Hyphomicrobiales</taxon>
        <taxon>Phyllobacteriaceae</taxon>
        <taxon>Aminobacter</taxon>
    </lineage>
</organism>
<evidence type="ECO:0000313" key="3">
    <source>
        <dbReference type="Proteomes" id="UP000532373"/>
    </source>
</evidence>
<dbReference type="Proteomes" id="UP000598227">
    <property type="component" value="Unassembled WGS sequence"/>
</dbReference>
<dbReference type="EMBL" id="JACZEP010000009">
    <property type="protein sequence ID" value="MBE1207225.1"/>
    <property type="molecule type" value="Genomic_DNA"/>
</dbReference>
<protein>
    <submittedName>
        <fullName evidence="1">Uncharacterized protein</fullName>
    </submittedName>
</protein>
<proteinExistence type="predicted"/>
<dbReference type="Proteomes" id="UP000532373">
    <property type="component" value="Unassembled WGS sequence"/>
</dbReference>
<accession>A0A8E1WJ15</accession>
<dbReference type="RefSeq" id="WP_184770620.1">
    <property type="nucleotide sequence ID" value="NZ_JACHGI010000009.1"/>
</dbReference>
<dbReference type="EMBL" id="JACHGI010000009">
    <property type="protein sequence ID" value="MBB6468260.1"/>
    <property type="molecule type" value="Genomic_DNA"/>
</dbReference>
<dbReference type="AlphaFoldDB" id="A0A8E1WJ15"/>
<evidence type="ECO:0000313" key="4">
    <source>
        <dbReference type="Proteomes" id="UP000598227"/>
    </source>
</evidence>
<reference evidence="2 4" key="2">
    <citation type="submission" date="2020-09" db="EMBL/GenBank/DDBJ databases">
        <title>Draft Genome Sequence of Aminobacter carboxidus type strain DSM 1086, a soil Gram-negative carboxydobacterium.</title>
        <authorList>
            <person name="Turrini P."/>
            <person name="Tescari M."/>
            <person name="Artuso I."/>
            <person name="Lugli G.A."/>
            <person name="Frangipani E."/>
            <person name="Ventura M."/>
            <person name="Visca P."/>
        </authorList>
    </citation>
    <scope>NUCLEOTIDE SEQUENCE [LARGE SCALE GENOMIC DNA]</scope>
    <source>
        <strain evidence="2 4">DSM 1086</strain>
    </source>
</reference>
<name>A0A8E1WJ15_9HYPH</name>
<keyword evidence="4" id="KW-1185">Reference proteome</keyword>
<gene>
    <name evidence="1" type="ORF">HNQ96_004144</name>
    <name evidence="2" type="ORF">IHE39_23290</name>
</gene>
<evidence type="ECO:0000313" key="1">
    <source>
        <dbReference type="EMBL" id="MBB6468260.1"/>
    </source>
</evidence>
<comment type="caution">
    <text evidence="1">The sequence shown here is derived from an EMBL/GenBank/DDBJ whole genome shotgun (WGS) entry which is preliminary data.</text>
</comment>
<reference evidence="1 3" key="1">
    <citation type="submission" date="2020-08" db="EMBL/GenBank/DDBJ databases">
        <title>Genomic Encyclopedia of Type Strains, Phase IV (KMG-IV): sequencing the most valuable type-strain genomes for metagenomic binning, comparative biology and taxonomic classification.</title>
        <authorList>
            <person name="Goeker M."/>
        </authorList>
    </citation>
    <scope>NUCLEOTIDE SEQUENCE [LARGE SCALE GENOMIC DNA]</scope>
    <source>
        <strain evidence="1 3">DSM 17454</strain>
    </source>
</reference>